<feature type="domain" description="N-acetyltransferase" evidence="2">
    <location>
        <begin position="35"/>
        <end position="174"/>
    </location>
</feature>
<accession>C5KIX3</accession>
<dbReference type="GO" id="GO:0016747">
    <property type="term" value="F:acyltransferase activity, transferring groups other than amino-acyl groups"/>
    <property type="evidence" value="ECO:0007669"/>
    <property type="project" value="InterPro"/>
</dbReference>
<protein>
    <recommendedName>
        <fullName evidence="2">N-acetyltransferase domain-containing protein</fullName>
    </recommendedName>
</protein>
<keyword evidence="1" id="KW-0732">Signal</keyword>
<proteinExistence type="predicted"/>
<evidence type="ECO:0000256" key="1">
    <source>
        <dbReference type="SAM" id="SignalP"/>
    </source>
</evidence>
<dbReference type="Proteomes" id="UP000007800">
    <property type="component" value="Unassembled WGS sequence"/>
</dbReference>
<dbReference type="CDD" id="cd04301">
    <property type="entry name" value="NAT_SF"/>
    <property type="match status" value="1"/>
</dbReference>
<dbReference type="EMBL" id="GG673421">
    <property type="protein sequence ID" value="EER15549.1"/>
    <property type="molecule type" value="Genomic_DNA"/>
</dbReference>
<dbReference type="OrthoDB" id="30840at2759"/>
<sequence>MRNCISYTLFVGLLQWVLTTNGLVLGFASPDSDKLDYRCALPSDVIPRPERLTDDSADFVAVDPKDKPGEPVVANVEYATITKPGYGKWVYIDGVEVRKDWHRKGVATKLLTKLFAYIKTGWPEITGVFLLVDPSNAGAKILYEKMGFLPHGTSAHDEGKYIVYDGYVYNFDSPAAAKLPHINPPKNMPMPSTPDPFVVKTFNDIFGHKTE</sequence>
<reference evidence="3 4" key="1">
    <citation type="submission" date="2008-07" db="EMBL/GenBank/DDBJ databases">
        <authorList>
            <person name="El-Sayed N."/>
            <person name="Caler E."/>
            <person name="Inman J."/>
            <person name="Amedeo P."/>
            <person name="Hass B."/>
            <person name="Wortman J."/>
        </authorList>
    </citation>
    <scope>NUCLEOTIDE SEQUENCE [LARGE SCALE GENOMIC DNA]</scope>
    <source>
        <strain evidence="4">ATCC 50983 / TXsc</strain>
    </source>
</reference>
<dbReference type="AlphaFoldDB" id="C5KIX3"/>
<dbReference type="Gene3D" id="3.40.630.30">
    <property type="match status" value="1"/>
</dbReference>
<dbReference type="OMA" id="NDIFGHK"/>
<evidence type="ECO:0000313" key="3">
    <source>
        <dbReference type="EMBL" id="EER15549.1"/>
    </source>
</evidence>
<organism evidence="4">
    <name type="scientific">Perkinsus marinus (strain ATCC 50983 / TXsc)</name>
    <dbReference type="NCBI Taxonomy" id="423536"/>
    <lineage>
        <taxon>Eukaryota</taxon>
        <taxon>Sar</taxon>
        <taxon>Alveolata</taxon>
        <taxon>Perkinsozoa</taxon>
        <taxon>Perkinsea</taxon>
        <taxon>Perkinsida</taxon>
        <taxon>Perkinsidae</taxon>
        <taxon>Perkinsus</taxon>
    </lineage>
</organism>
<name>C5KIX3_PERM5</name>
<dbReference type="InParanoid" id="C5KIX3"/>
<evidence type="ECO:0000313" key="4">
    <source>
        <dbReference type="Proteomes" id="UP000007800"/>
    </source>
</evidence>
<dbReference type="RefSeq" id="XP_002783753.1">
    <property type="nucleotide sequence ID" value="XM_002783707.1"/>
</dbReference>
<dbReference type="SUPFAM" id="SSF55729">
    <property type="entry name" value="Acyl-CoA N-acyltransferases (Nat)"/>
    <property type="match status" value="1"/>
</dbReference>
<evidence type="ECO:0000259" key="2">
    <source>
        <dbReference type="PROSITE" id="PS51186"/>
    </source>
</evidence>
<gene>
    <name evidence="3" type="ORF">Pmar_PMAR016234</name>
</gene>
<dbReference type="GeneID" id="9046341"/>
<dbReference type="InterPro" id="IPR000182">
    <property type="entry name" value="GNAT_dom"/>
</dbReference>
<dbReference type="InterPro" id="IPR016181">
    <property type="entry name" value="Acyl_CoA_acyltransferase"/>
</dbReference>
<dbReference type="Pfam" id="PF00583">
    <property type="entry name" value="Acetyltransf_1"/>
    <property type="match status" value="1"/>
</dbReference>
<feature type="chain" id="PRO_5002951929" description="N-acetyltransferase domain-containing protein" evidence="1">
    <location>
        <begin position="20"/>
        <end position="211"/>
    </location>
</feature>
<keyword evidence="4" id="KW-1185">Reference proteome</keyword>
<dbReference type="PROSITE" id="PS51186">
    <property type="entry name" value="GNAT"/>
    <property type="match status" value="1"/>
</dbReference>
<feature type="signal peptide" evidence="1">
    <location>
        <begin position="1"/>
        <end position="19"/>
    </location>
</feature>